<dbReference type="AlphaFoldDB" id="D0WJ27"/>
<reference evidence="13" key="1">
    <citation type="submission" date="2009-10" db="EMBL/GenBank/DDBJ databases">
        <authorList>
            <person name="Weinstock G."/>
            <person name="Sodergren E."/>
            <person name="Clifton S."/>
            <person name="Fulton L."/>
            <person name="Fulton B."/>
            <person name="Courtney L."/>
            <person name="Fronick C."/>
            <person name="Harrison M."/>
            <person name="Strong C."/>
            <person name="Farmer C."/>
            <person name="Delahaunty K."/>
            <person name="Markovic C."/>
            <person name="Hall O."/>
            <person name="Minx P."/>
            <person name="Tomlinson C."/>
            <person name="Mitreva M."/>
            <person name="Nelson J."/>
            <person name="Hou S."/>
            <person name="Wollam A."/>
            <person name="Pepin K.H."/>
            <person name="Johnson M."/>
            <person name="Bhonagiri V."/>
            <person name="Nash W.E."/>
            <person name="Warren W."/>
            <person name="Chinwalla A."/>
            <person name="Mardis E.R."/>
            <person name="Wilson R.K."/>
        </authorList>
    </citation>
    <scope>NUCLEOTIDE SEQUENCE [LARGE SCALE GENOMIC DNA]</scope>
    <source>
        <strain evidence="13">ATCC 700122</strain>
    </source>
</reference>
<comment type="similarity">
    <text evidence="3 10">Belongs to the FKBP-type PPIase family.</text>
</comment>
<evidence type="ECO:0000256" key="9">
    <source>
        <dbReference type="PROSITE-ProRule" id="PRU00277"/>
    </source>
</evidence>
<evidence type="ECO:0000256" key="3">
    <source>
        <dbReference type="ARBA" id="ARBA00006577"/>
    </source>
</evidence>
<dbReference type="InterPro" id="IPR046357">
    <property type="entry name" value="PPIase_dom_sf"/>
</dbReference>
<sequence length="141" mass="15309">MSNSGKKVKTHYRGTLDDGTQFDSSYDRGEPIEFTCGAGQMIPGFDAAVVDMAIGEKKSVHIPAKDAYGEYNEQAVQKIPANQVPNADQLPVGQTVYFNSPYGPMPAKVASVTIDEVVLDMNHELAGKDLNFDIELVEVVD</sequence>
<dbReference type="EC" id="5.2.1.8" evidence="10"/>
<dbReference type="PROSITE" id="PS50059">
    <property type="entry name" value="FKBP_PPIASE"/>
    <property type="match status" value="1"/>
</dbReference>
<evidence type="ECO:0000259" key="12">
    <source>
        <dbReference type="PROSITE" id="PS50059"/>
    </source>
</evidence>
<dbReference type="InterPro" id="IPR001179">
    <property type="entry name" value="PPIase_FKBP_dom"/>
</dbReference>
<keyword evidence="5 9" id="KW-0697">Rotamase</keyword>
<comment type="function">
    <text evidence="8">Also involved in hydrogenase metallocenter assembly, probably by participating in the nickel insertion step. This function in hydrogenase biosynthesis requires chaperone activity and the presence of the metal-binding domain, but not PPIase activity.</text>
</comment>
<keyword evidence="14" id="KW-1185">Reference proteome</keyword>
<proteinExistence type="inferred from homology"/>
<evidence type="ECO:0000256" key="4">
    <source>
        <dbReference type="ARBA" id="ARBA00022490"/>
    </source>
</evidence>
<keyword evidence="4" id="KW-0963">Cytoplasm</keyword>
<protein>
    <recommendedName>
        <fullName evidence="10">Peptidyl-prolyl cis-trans isomerase</fullName>
        <ecNumber evidence="10">5.2.1.8</ecNumber>
    </recommendedName>
</protein>
<keyword evidence="7 9" id="KW-0413">Isomerase</keyword>
<dbReference type="Proteomes" id="UP000006001">
    <property type="component" value="Unassembled WGS sequence"/>
</dbReference>
<name>D0WJ27_SLAES</name>
<evidence type="ECO:0000256" key="8">
    <source>
        <dbReference type="ARBA" id="ARBA00037071"/>
    </source>
</evidence>
<evidence type="ECO:0000256" key="2">
    <source>
        <dbReference type="ARBA" id="ARBA00004496"/>
    </source>
</evidence>
<comment type="subcellular location">
    <subcellularLocation>
        <location evidence="2">Cytoplasm</location>
    </subcellularLocation>
</comment>
<dbReference type="GO" id="GO:0042026">
    <property type="term" value="P:protein refolding"/>
    <property type="evidence" value="ECO:0007669"/>
    <property type="project" value="UniProtKB-ARBA"/>
</dbReference>
<dbReference type="GO" id="GO:0005737">
    <property type="term" value="C:cytoplasm"/>
    <property type="evidence" value="ECO:0007669"/>
    <property type="project" value="UniProtKB-SubCell"/>
</dbReference>
<feature type="domain" description="PPIase FKBP-type" evidence="12">
    <location>
        <begin position="5"/>
        <end position="82"/>
    </location>
</feature>
<evidence type="ECO:0000256" key="1">
    <source>
        <dbReference type="ARBA" id="ARBA00000971"/>
    </source>
</evidence>
<dbReference type="eggNOG" id="COG1047">
    <property type="taxonomic scope" value="Bacteria"/>
</dbReference>
<feature type="compositionally biased region" description="Basic residues" evidence="11">
    <location>
        <begin position="1"/>
        <end position="12"/>
    </location>
</feature>
<dbReference type="Pfam" id="PF00254">
    <property type="entry name" value="FKBP_C"/>
    <property type="match status" value="1"/>
</dbReference>
<dbReference type="RefSeq" id="WP_006363133.1">
    <property type="nucleotide sequence ID" value="NZ_GG700631.1"/>
</dbReference>
<evidence type="ECO:0000256" key="10">
    <source>
        <dbReference type="RuleBase" id="RU003915"/>
    </source>
</evidence>
<dbReference type="HOGENOM" id="CLU_098197_2_1_11"/>
<dbReference type="STRING" id="649764.HMPREF0762_01852"/>
<dbReference type="OrthoDB" id="25996at2"/>
<accession>D0WJ27</accession>
<organism evidence="13 14">
    <name type="scientific">Slackia exigua (strain ATCC 700122 / DSM 15923 / CIP 105133 / JCM 11022 / KCTC 5966 / S-7)</name>
    <dbReference type="NCBI Taxonomy" id="649764"/>
    <lineage>
        <taxon>Bacteria</taxon>
        <taxon>Bacillati</taxon>
        <taxon>Actinomycetota</taxon>
        <taxon>Coriobacteriia</taxon>
        <taxon>Eggerthellales</taxon>
        <taxon>Eggerthellaceae</taxon>
        <taxon>Slackia</taxon>
    </lineage>
</organism>
<dbReference type="PANTHER" id="PTHR47861:SF3">
    <property type="entry name" value="FKBP-TYPE PEPTIDYL-PROLYL CIS-TRANS ISOMERASE SLYD"/>
    <property type="match status" value="1"/>
</dbReference>
<evidence type="ECO:0000256" key="5">
    <source>
        <dbReference type="ARBA" id="ARBA00023110"/>
    </source>
</evidence>
<dbReference type="Gene3D" id="3.10.50.40">
    <property type="match status" value="1"/>
</dbReference>
<feature type="region of interest" description="Disordered" evidence="11">
    <location>
        <begin position="1"/>
        <end position="23"/>
    </location>
</feature>
<dbReference type="PANTHER" id="PTHR47861">
    <property type="entry name" value="FKBP-TYPE PEPTIDYL-PROLYL CIS-TRANS ISOMERASE SLYD"/>
    <property type="match status" value="1"/>
</dbReference>
<comment type="caution">
    <text evidence="13">The sequence shown here is derived from an EMBL/GenBank/DDBJ whole genome shotgun (WGS) entry which is preliminary data.</text>
</comment>
<dbReference type="SUPFAM" id="SSF54534">
    <property type="entry name" value="FKBP-like"/>
    <property type="match status" value="1"/>
</dbReference>
<dbReference type="EMBL" id="ACUX02000019">
    <property type="protein sequence ID" value="EEZ60375.1"/>
    <property type="molecule type" value="Genomic_DNA"/>
</dbReference>
<dbReference type="GO" id="GO:0003755">
    <property type="term" value="F:peptidyl-prolyl cis-trans isomerase activity"/>
    <property type="evidence" value="ECO:0007669"/>
    <property type="project" value="UniProtKB-UniRule"/>
</dbReference>
<keyword evidence="6" id="KW-0143">Chaperone</keyword>
<evidence type="ECO:0000313" key="13">
    <source>
        <dbReference type="EMBL" id="EEZ60375.1"/>
    </source>
</evidence>
<evidence type="ECO:0000256" key="7">
    <source>
        <dbReference type="ARBA" id="ARBA00023235"/>
    </source>
</evidence>
<dbReference type="GeneID" id="85008098"/>
<comment type="catalytic activity">
    <reaction evidence="1 9 10">
        <text>[protein]-peptidylproline (omega=180) = [protein]-peptidylproline (omega=0)</text>
        <dbReference type="Rhea" id="RHEA:16237"/>
        <dbReference type="Rhea" id="RHEA-COMP:10747"/>
        <dbReference type="Rhea" id="RHEA-COMP:10748"/>
        <dbReference type="ChEBI" id="CHEBI:83833"/>
        <dbReference type="ChEBI" id="CHEBI:83834"/>
        <dbReference type="EC" id="5.2.1.8"/>
    </reaction>
</comment>
<evidence type="ECO:0000256" key="6">
    <source>
        <dbReference type="ARBA" id="ARBA00023186"/>
    </source>
</evidence>
<gene>
    <name evidence="13" type="ORF">HMPREF0762_01852</name>
</gene>
<evidence type="ECO:0000256" key="11">
    <source>
        <dbReference type="SAM" id="MobiDB-lite"/>
    </source>
</evidence>
<evidence type="ECO:0000313" key="14">
    <source>
        <dbReference type="Proteomes" id="UP000006001"/>
    </source>
</evidence>